<protein>
    <submittedName>
        <fullName evidence="1">Uncharacterized protein</fullName>
    </submittedName>
</protein>
<organism evidence="1 2">
    <name type="scientific">Bradyrhizobium manausense</name>
    <dbReference type="NCBI Taxonomy" id="989370"/>
    <lineage>
        <taxon>Bacteria</taxon>
        <taxon>Pseudomonadati</taxon>
        <taxon>Pseudomonadota</taxon>
        <taxon>Alphaproteobacteria</taxon>
        <taxon>Hyphomicrobiales</taxon>
        <taxon>Nitrobacteraceae</taxon>
        <taxon>Bradyrhizobium</taxon>
    </lineage>
</organism>
<dbReference type="EMBL" id="LJYG01000032">
    <property type="protein sequence ID" value="KRQ15909.1"/>
    <property type="molecule type" value="Genomic_DNA"/>
</dbReference>
<evidence type="ECO:0000313" key="2">
    <source>
        <dbReference type="Proteomes" id="UP000051936"/>
    </source>
</evidence>
<dbReference type="Proteomes" id="UP000051936">
    <property type="component" value="Unassembled WGS sequence"/>
</dbReference>
<dbReference type="RefSeq" id="WP_057743700.1">
    <property type="nucleotide sequence ID" value="NZ_LJYG01000032.1"/>
</dbReference>
<accession>A0A0R3E917</accession>
<dbReference type="STRING" id="989370.AOQ71_07145"/>
<dbReference type="OrthoDB" id="9839763at2"/>
<sequence length="398" mass="46330">MTAALRLSPADSIGVPIFEAGNAMYVPEMDADYNISAFLLYENVDHYDVVRYLPDSYRDRLFRVGDPAPIIFWHKQAPYIIEGDAERARLKTMFGVDALTHPLLRDLGEMLDDARSGKVKAQQEEWFAQEIEASYNDVFLEEPSRTRYWVSRYRVALENARKLTQPPHPIDVRLRRASSRWLELYATKAEFPMLTSILGEASQGIYSLKQITDIMFAYMAHRVGAVSSVEITRWLEDDTVRSLFGRGLYDMYLLDGWPHVPFEYIKPDFLGLLKERLTQGWERETWKVARLVSVLILGSKEAPREIDDLAMVYMRDVLRDYERALYHAQNNFGRNPTYNDELPVEVAKTIVERHEQATDLSCIMHGDDRMRGRVQLNRFGLDEEQAQMYRDYIANFRT</sequence>
<comment type="caution">
    <text evidence="1">The sequence shown here is derived from an EMBL/GenBank/DDBJ whole genome shotgun (WGS) entry which is preliminary data.</text>
</comment>
<evidence type="ECO:0000313" key="1">
    <source>
        <dbReference type="EMBL" id="KRQ15909.1"/>
    </source>
</evidence>
<reference evidence="1 2" key="1">
    <citation type="submission" date="2015-09" db="EMBL/GenBank/DDBJ databases">
        <title>Draft Genome Sequence of Bradyrhizobium manausense Strain BR 3351T, a Novel Symbiotic Nitrogen-Fixing Alphaproteobacterium Isolated from Brazilian Amazon Rain Forest.</title>
        <authorList>
            <person name="De Araujo J.L."/>
            <person name="Zilli J.E."/>
        </authorList>
    </citation>
    <scope>NUCLEOTIDE SEQUENCE [LARGE SCALE GENOMIC DNA]</scope>
    <source>
        <strain evidence="1 2">BR3351</strain>
    </source>
</reference>
<gene>
    <name evidence="1" type="ORF">AOQ71_07145</name>
</gene>
<proteinExistence type="predicted"/>
<keyword evidence="2" id="KW-1185">Reference proteome</keyword>
<name>A0A0R3E917_9BRAD</name>
<dbReference type="AlphaFoldDB" id="A0A0R3E917"/>